<feature type="transmembrane region" description="Helical" evidence="6">
    <location>
        <begin position="72"/>
        <end position="89"/>
    </location>
</feature>
<dbReference type="PANTHER" id="PTHR43129:SF1">
    <property type="entry name" value="FOSMIDOMYCIN RESISTANCE PROTEIN"/>
    <property type="match status" value="1"/>
</dbReference>
<evidence type="ECO:0000313" key="8">
    <source>
        <dbReference type="EMBL" id="CDB45050.1"/>
    </source>
</evidence>
<evidence type="ECO:0000256" key="1">
    <source>
        <dbReference type="ARBA" id="ARBA00004651"/>
    </source>
</evidence>
<keyword evidence="3 6" id="KW-0812">Transmembrane</keyword>
<accession>R6I6Y3</accession>
<dbReference type="CDD" id="cd17478">
    <property type="entry name" value="MFS_FsR"/>
    <property type="match status" value="1"/>
</dbReference>
<evidence type="ECO:0000256" key="6">
    <source>
        <dbReference type="SAM" id="Phobius"/>
    </source>
</evidence>
<feature type="domain" description="Major facilitator superfamily (MFS) profile" evidence="7">
    <location>
        <begin position="8"/>
        <end position="330"/>
    </location>
</feature>
<keyword evidence="2" id="KW-0813">Transport</keyword>
<comment type="subcellular location">
    <subcellularLocation>
        <location evidence="1">Cell membrane</location>
        <topology evidence="1">Multi-pass membrane protein</topology>
    </subcellularLocation>
</comment>
<evidence type="ECO:0000259" key="7">
    <source>
        <dbReference type="PROSITE" id="PS50850"/>
    </source>
</evidence>
<feature type="transmembrane region" description="Helical" evidence="6">
    <location>
        <begin position="95"/>
        <end position="112"/>
    </location>
</feature>
<reference evidence="8" key="1">
    <citation type="submission" date="2012-11" db="EMBL/GenBank/DDBJ databases">
        <title>Dependencies among metagenomic species, viruses, plasmids and units of genetic variation.</title>
        <authorList>
            <person name="Nielsen H.B."/>
            <person name="Almeida M."/>
            <person name="Juncker A.S."/>
            <person name="Rasmussen S."/>
            <person name="Li J."/>
            <person name="Sunagawa S."/>
            <person name="Plichta D."/>
            <person name="Gautier L."/>
            <person name="Le Chatelier E."/>
            <person name="Peletier E."/>
            <person name="Bonde I."/>
            <person name="Nielsen T."/>
            <person name="Manichanh C."/>
            <person name="Arumugam M."/>
            <person name="Batto J."/>
            <person name="Santos M.B.Q.D."/>
            <person name="Blom N."/>
            <person name="Borruel N."/>
            <person name="Burgdorf K.S."/>
            <person name="Boumezbeur F."/>
            <person name="Casellas F."/>
            <person name="Dore J."/>
            <person name="Guarner F."/>
            <person name="Hansen T."/>
            <person name="Hildebrand F."/>
            <person name="Kaas R.S."/>
            <person name="Kennedy S."/>
            <person name="Kristiansen K."/>
            <person name="Kultima J.R."/>
            <person name="Leonard P."/>
            <person name="Levenez F."/>
            <person name="Lund O."/>
            <person name="Moumen B."/>
            <person name="Le Paslier D."/>
            <person name="Pons N."/>
            <person name="Pedersen O."/>
            <person name="Prifti E."/>
            <person name="Qin J."/>
            <person name="Raes J."/>
            <person name="Tap J."/>
            <person name="Tims S."/>
            <person name="Ussery D.W."/>
            <person name="Yamada T."/>
            <person name="MetaHit consortium"/>
            <person name="Renault P."/>
            <person name="Sicheritz-Ponten T."/>
            <person name="Bork P."/>
            <person name="Wang J."/>
            <person name="Brunak S."/>
            <person name="Ehrlich S.D."/>
        </authorList>
    </citation>
    <scope>NUCLEOTIDE SEQUENCE [LARGE SCALE GENOMIC DNA]</scope>
</reference>
<dbReference type="GO" id="GO:0022857">
    <property type="term" value="F:transmembrane transporter activity"/>
    <property type="evidence" value="ECO:0007669"/>
    <property type="project" value="InterPro"/>
</dbReference>
<dbReference type="InterPro" id="IPR020846">
    <property type="entry name" value="MFS_dom"/>
</dbReference>
<dbReference type="RefSeq" id="WP_021717092.1">
    <property type="nucleotide sequence ID" value="NZ_FR885198.1"/>
</dbReference>
<evidence type="ECO:0000256" key="5">
    <source>
        <dbReference type="ARBA" id="ARBA00023136"/>
    </source>
</evidence>
<feature type="transmembrane region" description="Helical" evidence="6">
    <location>
        <begin position="161"/>
        <end position="179"/>
    </location>
</feature>
<feature type="transmembrane region" description="Helical" evidence="6">
    <location>
        <begin position="133"/>
        <end position="155"/>
    </location>
</feature>
<feature type="transmembrane region" description="Helical" evidence="6">
    <location>
        <begin position="246"/>
        <end position="267"/>
    </location>
</feature>
<dbReference type="GO" id="GO:0005886">
    <property type="term" value="C:plasma membrane"/>
    <property type="evidence" value="ECO:0007669"/>
    <property type="project" value="UniProtKB-SubCell"/>
</dbReference>
<evidence type="ECO:0000256" key="3">
    <source>
        <dbReference type="ARBA" id="ARBA00022692"/>
    </source>
</evidence>
<feature type="transmembrane region" description="Helical" evidence="6">
    <location>
        <begin position="208"/>
        <end position="226"/>
    </location>
</feature>
<dbReference type="PANTHER" id="PTHR43129">
    <property type="entry name" value="FOSMIDOMYCIN RESISTANCE PROTEIN"/>
    <property type="match status" value="1"/>
</dbReference>
<keyword evidence="4 6" id="KW-1133">Transmembrane helix</keyword>
<dbReference type="InterPro" id="IPR036259">
    <property type="entry name" value="MFS_trans_sf"/>
</dbReference>
<evidence type="ECO:0000256" key="2">
    <source>
        <dbReference type="ARBA" id="ARBA00022448"/>
    </source>
</evidence>
<dbReference type="SUPFAM" id="SSF103473">
    <property type="entry name" value="MFS general substrate transporter"/>
    <property type="match status" value="1"/>
</dbReference>
<feature type="transmembrane region" description="Helical" evidence="6">
    <location>
        <begin position="301"/>
        <end position="322"/>
    </location>
</feature>
<name>R6I6Y3_9FIRM</name>
<comment type="caution">
    <text evidence="8">The sequence shown here is derived from an EMBL/GenBank/DDBJ whole genome shotgun (WGS) entry which is preliminary data.</text>
</comment>
<dbReference type="PROSITE" id="PS50850">
    <property type="entry name" value="MFS"/>
    <property type="match status" value="1"/>
</dbReference>
<dbReference type="Pfam" id="PF07690">
    <property type="entry name" value="MFS_1"/>
    <property type="match status" value="1"/>
</dbReference>
<dbReference type="InterPro" id="IPR011701">
    <property type="entry name" value="MFS"/>
</dbReference>
<proteinExistence type="predicted"/>
<dbReference type="EMBL" id="CBDS010000010">
    <property type="protein sequence ID" value="CDB45050.1"/>
    <property type="molecule type" value="Genomic_DNA"/>
</dbReference>
<dbReference type="AlphaFoldDB" id="R6I6Y3"/>
<dbReference type="eggNOG" id="COG2814">
    <property type="taxonomic scope" value="Bacteria"/>
</dbReference>
<organism evidence="8">
    <name type="scientific">Phascolarctobacterium faecium</name>
    <dbReference type="NCBI Taxonomy" id="33025"/>
    <lineage>
        <taxon>Bacteria</taxon>
        <taxon>Bacillati</taxon>
        <taxon>Bacillota</taxon>
        <taxon>Negativicutes</taxon>
        <taxon>Acidaminococcales</taxon>
        <taxon>Acidaminococcaceae</taxon>
        <taxon>Phascolarctobacterium</taxon>
    </lineage>
</organism>
<gene>
    <name evidence="8" type="ORF">BN533_00188</name>
</gene>
<protein>
    <submittedName>
        <fullName evidence="8">Transporter major facilitator family protein</fullName>
    </submittedName>
</protein>
<sequence>MQKKNFLPILALAVGHLVTDLQAGALPIVLPHLKELFTLSYSQLAAIVLTQNITSSVIQPVFGYITDKRSMPVLLPFCAAMAGAGFAAIGWVSSYSLILLTVIIIGIASATYHPQASKTVNFLSDENSKAKNMGIFSLGGNAGMAVGSILMTFLIGLQDGIHNTMYFILPGLLVFGLMMKYMPDYKRVNAEHSLKKAAVQIKAASEKLSYTGMFILLFFIFMRSTIHTGLSTYLPLFFMKFRGSEAIFASALVSAFLLGGVAGTYTGAVLSDRLGARRIILGSIILSIPTIWLISHAGTEIGAMLAVVASGFFYHRVVCYNYRFSADDAA</sequence>
<dbReference type="STRING" id="1262914.BN533_00188"/>
<feature type="transmembrane region" description="Helical" evidence="6">
    <location>
        <begin position="279"/>
        <end position="295"/>
    </location>
</feature>
<dbReference type="Gene3D" id="1.20.1250.20">
    <property type="entry name" value="MFS general substrate transporter like domains"/>
    <property type="match status" value="2"/>
</dbReference>
<evidence type="ECO:0000256" key="4">
    <source>
        <dbReference type="ARBA" id="ARBA00022989"/>
    </source>
</evidence>
<dbReference type="HOGENOM" id="CLU_040537_0_0_9"/>
<keyword evidence="5 6" id="KW-0472">Membrane</keyword>
<feature type="transmembrane region" description="Helical" evidence="6">
    <location>
        <begin position="41"/>
        <end position="65"/>
    </location>
</feature>